<dbReference type="PANTHER" id="PTHR12100:SF0">
    <property type="entry name" value="EXOCYST COMPLEX COMPONENT 5"/>
    <property type="match status" value="1"/>
</dbReference>
<proteinExistence type="predicted"/>
<keyword evidence="6" id="KW-1185">Reference proteome</keyword>
<dbReference type="InterPro" id="IPR009976">
    <property type="entry name" value="Sec10-like"/>
</dbReference>
<accession>A0ABR1DF12</accession>
<evidence type="ECO:0000313" key="6">
    <source>
        <dbReference type="Proteomes" id="UP001303046"/>
    </source>
</evidence>
<dbReference type="InterPro" id="IPR048625">
    <property type="entry name" value="Sec10_N"/>
</dbReference>
<organism evidence="5 6">
    <name type="scientific">Necator americanus</name>
    <name type="common">Human hookworm</name>
    <dbReference type="NCBI Taxonomy" id="51031"/>
    <lineage>
        <taxon>Eukaryota</taxon>
        <taxon>Metazoa</taxon>
        <taxon>Ecdysozoa</taxon>
        <taxon>Nematoda</taxon>
        <taxon>Chromadorea</taxon>
        <taxon>Rhabditida</taxon>
        <taxon>Rhabditina</taxon>
        <taxon>Rhabditomorpha</taxon>
        <taxon>Strongyloidea</taxon>
        <taxon>Ancylostomatidae</taxon>
        <taxon>Bunostominae</taxon>
        <taxon>Necator</taxon>
    </lineage>
</organism>
<dbReference type="EMBL" id="JAVFWL010000004">
    <property type="protein sequence ID" value="KAK6749075.1"/>
    <property type="molecule type" value="Genomic_DNA"/>
</dbReference>
<reference evidence="5 6" key="1">
    <citation type="submission" date="2023-08" db="EMBL/GenBank/DDBJ databases">
        <title>A Necator americanus chromosomal reference genome.</title>
        <authorList>
            <person name="Ilik V."/>
            <person name="Petrzelkova K.J."/>
            <person name="Pardy F."/>
            <person name="Fuh T."/>
            <person name="Niatou-Singa F.S."/>
            <person name="Gouil Q."/>
            <person name="Baker L."/>
            <person name="Ritchie M.E."/>
            <person name="Jex A.R."/>
            <person name="Gazzola D."/>
            <person name="Li H."/>
            <person name="Toshio Fujiwara R."/>
            <person name="Zhan B."/>
            <person name="Aroian R.V."/>
            <person name="Pafco B."/>
            <person name="Schwarz E.M."/>
        </authorList>
    </citation>
    <scope>NUCLEOTIDE SEQUENCE [LARGE SCALE GENOMIC DNA]</scope>
    <source>
        <strain evidence="5 6">Aroian</strain>
        <tissue evidence="5">Whole animal</tissue>
    </source>
</reference>
<feature type="coiled-coil region" evidence="3">
    <location>
        <begin position="106"/>
        <end position="151"/>
    </location>
</feature>
<dbReference type="Proteomes" id="UP001303046">
    <property type="component" value="Unassembled WGS sequence"/>
</dbReference>
<evidence type="ECO:0000256" key="2">
    <source>
        <dbReference type="ARBA" id="ARBA00031471"/>
    </source>
</evidence>
<evidence type="ECO:0000313" key="5">
    <source>
        <dbReference type="EMBL" id="KAK6749075.1"/>
    </source>
</evidence>
<dbReference type="PANTHER" id="PTHR12100">
    <property type="entry name" value="SEC10"/>
    <property type="match status" value="1"/>
</dbReference>
<gene>
    <name evidence="5" type="primary">Necator_chrIV.g14886</name>
    <name evidence="5" type="ORF">RB195_001591</name>
</gene>
<keyword evidence="3" id="KW-0175">Coiled coil</keyword>
<protein>
    <recommendedName>
        <fullName evidence="1">Exocyst complex component 5</fullName>
    </recommendedName>
    <alternativeName>
        <fullName evidence="2">Exocyst complex component Sec10</fullName>
    </alternativeName>
</protein>
<dbReference type="Pfam" id="PF20667">
    <property type="entry name" value="Sec10_N"/>
    <property type="match status" value="1"/>
</dbReference>
<feature type="domain" description="Exocyst complex component Sec10 N-terminal" evidence="4">
    <location>
        <begin position="90"/>
        <end position="202"/>
    </location>
</feature>
<evidence type="ECO:0000256" key="1">
    <source>
        <dbReference type="ARBA" id="ARBA00017524"/>
    </source>
</evidence>
<evidence type="ECO:0000259" key="4">
    <source>
        <dbReference type="Pfam" id="PF20667"/>
    </source>
</evidence>
<sequence>MAVNSGGGRETIDIIDWMRHAASPSVFHSIGLAYRPVNYSFLSSVFIMSGQYFATYVEDLEQDPFDAIDFVERVAWRMTGGAETITDPVSLKNKFEEEIGSLQMLCDQFQSKIAILEHELNKEKREYVNQLQRLYERNAEAIDKVKQLDATMQSVSTKVVHLGDQLESVHQPRQRAHDALQLIQHFDEFLSDQPLNSMIFTDPDKLLESADLVQKLYSISQELSKEKFATVQARIAHRFVMSDPDFPTVGPIDDVDMFASYVRLLHKHDNLLKDPT</sequence>
<comment type="caution">
    <text evidence="5">The sequence shown here is derived from an EMBL/GenBank/DDBJ whole genome shotgun (WGS) entry which is preliminary data.</text>
</comment>
<evidence type="ECO:0000256" key="3">
    <source>
        <dbReference type="SAM" id="Coils"/>
    </source>
</evidence>
<name>A0ABR1DF12_NECAM</name>